<evidence type="ECO:0000256" key="19">
    <source>
        <dbReference type="ARBA" id="ARBA00023180"/>
    </source>
</evidence>
<keyword evidence="16 26" id="KW-1133">Transmembrane helix</keyword>
<evidence type="ECO:0000256" key="16">
    <source>
        <dbReference type="ARBA" id="ARBA00022989"/>
    </source>
</evidence>
<reference evidence="29" key="1">
    <citation type="journal article" date="2013" name="Nature">
        <title>Draft genome of the wheat A-genome progenitor Triticum urartu.</title>
        <authorList>
            <person name="Ling H.Q."/>
            <person name="Zhao S."/>
            <person name="Liu D."/>
            <person name="Wang J."/>
            <person name="Sun H."/>
            <person name="Zhang C."/>
            <person name="Fan H."/>
            <person name="Li D."/>
            <person name="Dong L."/>
            <person name="Tao Y."/>
            <person name="Gao C."/>
            <person name="Wu H."/>
            <person name="Li Y."/>
            <person name="Cui Y."/>
            <person name="Guo X."/>
            <person name="Zheng S."/>
            <person name="Wang B."/>
            <person name="Yu K."/>
            <person name="Liang Q."/>
            <person name="Yang W."/>
            <person name="Lou X."/>
            <person name="Chen J."/>
            <person name="Feng M."/>
            <person name="Jian J."/>
            <person name="Zhang X."/>
            <person name="Luo G."/>
            <person name="Jiang Y."/>
            <person name="Liu J."/>
            <person name="Wang Z."/>
            <person name="Sha Y."/>
            <person name="Zhang B."/>
            <person name="Wu H."/>
            <person name="Tang D."/>
            <person name="Shen Q."/>
            <person name="Xue P."/>
            <person name="Zou S."/>
            <person name="Wang X."/>
            <person name="Liu X."/>
            <person name="Wang F."/>
            <person name="Yang Y."/>
            <person name="An X."/>
            <person name="Dong Z."/>
            <person name="Zhang K."/>
            <person name="Zhang X."/>
            <person name="Luo M.C."/>
            <person name="Dvorak J."/>
            <person name="Tong Y."/>
            <person name="Wang J."/>
            <person name="Yang H."/>
            <person name="Li Z."/>
            <person name="Wang D."/>
            <person name="Zhang A."/>
            <person name="Wang J."/>
        </authorList>
    </citation>
    <scope>NUCLEOTIDE SEQUENCE</scope>
    <source>
        <strain evidence="29">cv. G1812</strain>
    </source>
</reference>
<keyword evidence="7" id="KW-0597">Phosphoprotein</keyword>
<dbReference type="SMART" id="SM00369">
    <property type="entry name" value="LRR_TYP"/>
    <property type="match status" value="8"/>
</dbReference>
<evidence type="ECO:0000256" key="25">
    <source>
        <dbReference type="PROSITE-ProRule" id="PRU10141"/>
    </source>
</evidence>
<keyword evidence="8" id="KW-0433">Leucine-rich repeat</keyword>
<dbReference type="InterPro" id="IPR032675">
    <property type="entry name" value="LRR_dom_sf"/>
</dbReference>
<dbReference type="InterPro" id="IPR000719">
    <property type="entry name" value="Prot_kinase_dom"/>
</dbReference>
<dbReference type="Gene3D" id="3.30.200.20">
    <property type="entry name" value="Phosphorylase Kinase, domain 1"/>
    <property type="match status" value="1"/>
</dbReference>
<keyword evidence="5" id="KW-1003">Cell membrane</keyword>
<dbReference type="InterPro" id="IPR001245">
    <property type="entry name" value="Ser-Thr/Tyr_kinase_cat_dom"/>
</dbReference>
<dbReference type="AlphaFoldDB" id="A0A8R7R518"/>
<dbReference type="EC" id="2.7.11.1" evidence="4"/>
<evidence type="ECO:0000256" key="13">
    <source>
        <dbReference type="ARBA" id="ARBA00022741"/>
    </source>
</evidence>
<keyword evidence="6" id="KW-0723">Serine/threonine-protein kinase</keyword>
<evidence type="ECO:0000256" key="6">
    <source>
        <dbReference type="ARBA" id="ARBA00022527"/>
    </source>
</evidence>
<dbReference type="FunFam" id="3.80.10.10:FF:000288">
    <property type="entry name" value="LRR receptor-like serine/threonine-protein kinase EFR"/>
    <property type="match status" value="1"/>
</dbReference>
<evidence type="ECO:0000256" key="18">
    <source>
        <dbReference type="ARBA" id="ARBA00023170"/>
    </source>
</evidence>
<feature type="binding site" evidence="25">
    <location>
        <position position="917"/>
    </location>
    <ligand>
        <name>ATP</name>
        <dbReference type="ChEBI" id="CHEBI:30616"/>
    </ligand>
</feature>
<dbReference type="GO" id="GO:0005524">
    <property type="term" value="F:ATP binding"/>
    <property type="evidence" value="ECO:0007669"/>
    <property type="project" value="UniProtKB-UniRule"/>
</dbReference>
<dbReference type="SUPFAM" id="SSF52047">
    <property type="entry name" value="RNI-like"/>
    <property type="match status" value="1"/>
</dbReference>
<dbReference type="FunFam" id="3.30.200.20:FF:000432">
    <property type="entry name" value="LRR receptor-like serine/threonine-protein kinase EFR"/>
    <property type="match status" value="1"/>
</dbReference>
<name>A0A8R7R518_TRIUA</name>
<evidence type="ECO:0000256" key="14">
    <source>
        <dbReference type="ARBA" id="ARBA00022777"/>
    </source>
</evidence>
<dbReference type="InterPro" id="IPR008271">
    <property type="entry name" value="Ser/Thr_kinase_AS"/>
</dbReference>
<keyword evidence="19" id="KW-0325">Glycoprotein</keyword>
<comment type="subcellular location">
    <subcellularLocation>
        <location evidence="1">Cell membrane</location>
        <topology evidence="1">Single-pass type I membrane protein</topology>
    </subcellularLocation>
    <subcellularLocation>
        <location evidence="2">Endoplasmic reticulum membrane</location>
        <topology evidence="2">Single-pass membrane protein</topology>
    </subcellularLocation>
</comment>
<evidence type="ECO:0000256" key="17">
    <source>
        <dbReference type="ARBA" id="ARBA00023136"/>
    </source>
</evidence>
<dbReference type="FunFam" id="3.80.10.10:FF:000275">
    <property type="entry name" value="Leucine-rich repeat receptor-like protein kinase"/>
    <property type="match status" value="1"/>
</dbReference>
<comment type="similarity">
    <text evidence="3">Belongs to the protein kinase superfamily. Ser/Thr protein kinase family.</text>
</comment>
<organism evidence="28 29">
    <name type="scientific">Triticum urartu</name>
    <name type="common">Red wild einkorn</name>
    <name type="synonym">Crithodium urartu</name>
    <dbReference type="NCBI Taxonomy" id="4572"/>
    <lineage>
        <taxon>Eukaryota</taxon>
        <taxon>Viridiplantae</taxon>
        <taxon>Streptophyta</taxon>
        <taxon>Embryophyta</taxon>
        <taxon>Tracheophyta</taxon>
        <taxon>Spermatophyta</taxon>
        <taxon>Magnoliopsida</taxon>
        <taxon>Liliopsida</taxon>
        <taxon>Poales</taxon>
        <taxon>Poaceae</taxon>
        <taxon>BOP clade</taxon>
        <taxon>Pooideae</taxon>
        <taxon>Triticodae</taxon>
        <taxon>Triticeae</taxon>
        <taxon>Triticinae</taxon>
        <taxon>Triticum</taxon>
    </lineage>
</organism>
<reference evidence="28" key="2">
    <citation type="submission" date="2018-03" db="EMBL/GenBank/DDBJ databases">
        <title>The Triticum urartu genome reveals the dynamic nature of wheat genome evolution.</title>
        <authorList>
            <person name="Ling H."/>
            <person name="Ma B."/>
            <person name="Shi X."/>
            <person name="Liu H."/>
            <person name="Dong L."/>
            <person name="Sun H."/>
            <person name="Cao Y."/>
            <person name="Gao Q."/>
            <person name="Zheng S."/>
            <person name="Li Y."/>
            <person name="Yu Y."/>
            <person name="Du H."/>
            <person name="Qi M."/>
            <person name="Li Y."/>
            <person name="Yu H."/>
            <person name="Cui Y."/>
            <person name="Wang N."/>
            <person name="Chen C."/>
            <person name="Wu H."/>
            <person name="Zhao Y."/>
            <person name="Zhang J."/>
            <person name="Li Y."/>
            <person name="Zhou W."/>
            <person name="Zhang B."/>
            <person name="Hu W."/>
            <person name="Eijk M."/>
            <person name="Tang J."/>
            <person name="Witsenboer H."/>
            <person name="Zhao S."/>
            <person name="Li Z."/>
            <person name="Zhang A."/>
            <person name="Wang D."/>
            <person name="Liang C."/>
        </authorList>
    </citation>
    <scope>NUCLEOTIDE SEQUENCE [LARGE SCALE GENOMIC DNA]</scope>
    <source>
        <strain evidence="28">cv. G1812</strain>
    </source>
</reference>
<dbReference type="SMART" id="SM00220">
    <property type="entry name" value="S_TKc"/>
    <property type="match status" value="1"/>
</dbReference>
<evidence type="ECO:0000256" key="9">
    <source>
        <dbReference type="ARBA" id="ARBA00022679"/>
    </source>
</evidence>
<keyword evidence="13 25" id="KW-0547">Nucleotide-binding</keyword>
<dbReference type="PANTHER" id="PTHR27008:SF499">
    <property type="entry name" value="OS06G0581500 PROTEIN"/>
    <property type="match status" value="1"/>
</dbReference>
<dbReference type="PANTHER" id="PTHR27008">
    <property type="entry name" value="OS04G0122200 PROTEIN"/>
    <property type="match status" value="1"/>
</dbReference>
<keyword evidence="9" id="KW-0808">Transferase</keyword>
<dbReference type="Pfam" id="PF08263">
    <property type="entry name" value="LRRNT_2"/>
    <property type="match status" value="1"/>
</dbReference>
<keyword evidence="29" id="KW-1185">Reference proteome</keyword>
<dbReference type="Proteomes" id="UP000015106">
    <property type="component" value="Chromosome 7"/>
</dbReference>
<accession>A0A8R7R518</accession>
<proteinExistence type="inferred from homology"/>
<keyword evidence="11" id="KW-0732">Signal</keyword>
<dbReference type="InterPro" id="IPR013210">
    <property type="entry name" value="LRR_N_plant-typ"/>
</dbReference>
<keyword evidence="15 25" id="KW-0067">ATP-binding</keyword>
<dbReference type="OrthoDB" id="10027416at2759"/>
<evidence type="ECO:0000313" key="29">
    <source>
        <dbReference type="Proteomes" id="UP000015106"/>
    </source>
</evidence>
<dbReference type="InterPro" id="IPR011009">
    <property type="entry name" value="Kinase-like_dom_sf"/>
</dbReference>
<dbReference type="Gramene" id="TuG1812G0700003998.01.T01">
    <property type="protein sequence ID" value="TuG1812G0700003998.01.T01"/>
    <property type="gene ID" value="TuG1812G0700003998.01"/>
</dbReference>
<evidence type="ECO:0000256" key="24">
    <source>
        <dbReference type="ARBA" id="ARBA00072040"/>
    </source>
</evidence>
<evidence type="ECO:0000256" key="8">
    <source>
        <dbReference type="ARBA" id="ARBA00022614"/>
    </source>
</evidence>
<evidence type="ECO:0000256" key="26">
    <source>
        <dbReference type="SAM" id="Phobius"/>
    </source>
</evidence>
<dbReference type="FunFam" id="3.80.10.10:FF:000383">
    <property type="entry name" value="Leucine-rich repeat receptor protein kinase EMS1"/>
    <property type="match status" value="1"/>
</dbReference>
<dbReference type="Gene3D" id="1.10.510.10">
    <property type="entry name" value="Transferase(Phosphotransferase) domain 1"/>
    <property type="match status" value="1"/>
</dbReference>
<dbReference type="InterPro" id="IPR017441">
    <property type="entry name" value="Protein_kinase_ATP_BS"/>
</dbReference>
<evidence type="ECO:0000259" key="27">
    <source>
        <dbReference type="PROSITE" id="PS50011"/>
    </source>
</evidence>
<dbReference type="GeneID" id="125520519"/>
<comment type="catalytic activity">
    <reaction evidence="20">
        <text>L-threonyl-[protein] + ATP = O-phospho-L-threonyl-[protein] + ADP + H(+)</text>
        <dbReference type="Rhea" id="RHEA:46608"/>
        <dbReference type="Rhea" id="RHEA-COMP:11060"/>
        <dbReference type="Rhea" id="RHEA-COMP:11605"/>
        <dbReference type="ChEBI" id="CHEBI:15378"/>
        <dbReference type="ChEBI" id="CHEBI:30013"/>
        <dbReference type="ChEBI" id="CHEBI:30616"/>
        <dbReference type="ChEBI" id="CHEBI:61977"/>
        <dbReference type="ChEBI" id="CHEBI:456216"/>
        <dbReference type="EC" id="2.7.11.1"/>
    </reaction>
</comment>
<keyword evidence="18" id="KW-0675">Receptor</keyword>
<dbReference type="Pfam" id="PF00560">
    <property type="entry name" value="LRR_1"/>
    <property type="match status" value="13"/>
</dbReference>
<dbReference type="FunFam" id="3.80.10.10:FF:001158">
    <property type="entry name" value="Leucine-rich repeat protein kinase family protein"/>
    <property type="match status" value="1"/>
</dbReference>
<evidence type="ECO:0000256" key="22">
    <source>
        <dbReference type="ARBA" id="ARBA00054320"/>
    </source>
</evidence>
<dbReference type="PROSITE" id="PS00108">
    <property type="entry name" value="PROTEIN_KINASE_ST"/>
    <property type="match status" value="1"/>
</dbReference>
<dbReference type="GO" id="GO:0004674">
    <property type="term" value="F:protein serine/threonine kinase activity"/>
    <property type="evidence" value="ECO:0007669"/>
    <property type="project" value="UniProtKB-KW"/>
</dbReference>
<dbReference type="Gene3D" id="3.80.10.10">
    <property type="entry name" value="Ribonuclease Inhibitor"/>
    <property type="match status" value="4"/>
</dbReference>
<dbReference type="SUPFAM" id="SSF52058">
    <property type="entry name" value="L domain-like"/>
    <property type="match status" value="2"/>
</dbReference>
<dbReference type="PROSITE" id="PS00107">
    <property type="entry name" value="PROTEIN_KINASE_ATP"/>
    <property type="match status" value="1"/>
</dbReference>
<dbReference type="GO" id="GO:0005886">
    <property type="term" value="C:plasma membrane"/>
    <property type="evidence" value="ECO:0007669"/>
    <property type="project" value="UniProtKB-SubCell"/>
</dbReference>
<keyword evidence="10 26" id="KW-0812">Transmembrane</keyword>
<keyword evidence="12" id="KW-0677">Repeat</keyword>
<comment type="function">
    <text evidence="22">Receptor kinase that detects X.oryzae pv. oryzae protein Ax21 to promote innate immunity. Following X.oryzae pv. oryzae protein Ax21 detection, undergoes cleavage, releasing the processed protein kinase Xa21 chain.</text>
</comment>
<sequence>MILRPTCKPFSASNSIPVCRERTTTAHCSSQVSSPLPSCSTSLTGHQSVPQLNCRSVCDRNYMSTQALGTLSSSLPLVLVLCSLVYASSLDSIAPQNDSNTDLHALRCLKLHLTTSARLLASWKNDSLQFCSWSGVTCSKRHASRVTALDLESLDLDGQIPPCIGNLTFLTKIHIPNNQLTGQIPPELGQLNRLWYLNLSTNNLTGRIPSTLSSCVHLQAIDLGSNSLDGVIPPSLSQCSDMQQLSLGHNKLSGGIPEGLGMLRNLAVLRLATNSLTGSIPRSLGSSSSLHSVVLTNNSLTGPIPPLLANSSSLQLLALSNNHLSGEIPPALFNSTSLQKLLLGTNSFAGSIPALLNIDSPLQYLILQSNNLSGTIPSFIGNFSSLRWLLLGDNNFEGNIPMSIDEIQNLEILDITYNFLTGSVPASLYNMSALSYLGMATNNLVGELPHNIGYTLPSIQTLIMQGNWFQGQIPTSVANTTNLQVINLRNNAFYGSIPSFGTLPSLVDLNLGKNQLEAGDWSFLSSLTNCTQLVNLRLDANILQGVLPSAVAGLSKSIEVLLLRSNKISGTIPHEIEHLTGLKLLYMERNLLAGNLPESIGNLPNLFVLSLSQNKFSGQIPLSVGNLSQLSELYLQENSLSGPIPGALGDCKKLHILNLSCNSFNGSIPKELFTLSDLSEGLDLSHNQLSGEIPMEIGELINLGPLNISYNQLSGQIPSTLGQCVQLESLHMEGNRLHGRIPQSFVNLRGITVMDLSQNNLTGEIPEFLKLFKSMKLLNLSFNNLEGSVPADGIFQNGSNVFIQGNKKLCASTPLLQLPLCNAETSKQRHTSNILKIVGFTALFLVLVSCFGVIIWKKRKKVTQAAHPSFEKLQKFTYADLLKAANGFSLDNLVGSGKYGSVYKGRIESEVHEVAIKVFKLDQLGATKSFLDECEALRNTRHRNLVRVITVCSTSDPTGNEFKALVLEYKVNGDLESWLYPTFHEHHLRRPLSLYSRLAIAVDIAAALDYLHNNCMPPMVHCDLKPSNVLLNDVMGACVGDFGLAKFLRNYSYSSIGGSTSLVGPRGSVGYIAPEYGFGSKISTEGDVYSFGVIVLEMLTGKRPTDEIFKDGLSLYKFVKKSFPEKIGEILDPRIAPYYGDQDEEAGGTLGQENHHQMAGIMSCIIELVKIGLLCAAEIPKDRPAMQDVYIEVIAIKEAFSALQG</sequence>
<dbReference type="EnsemblPlants" id="TuG1812G0700003998.01.T01">
    <property type="protein sequence ID" value="TuG1812G0700003998.01.T01"/>
    <property type="gene ID" value="TuG1812G0700003998.01"/>
</dbReference>
<dbReference type="GO" id="GO:0005789">
    <property type="term" value="C:endoplasmic reticulum membrane"/>
    <property type="evidence" value="ECO:0007669"/>
    <property type="project" value="UniProtKB-SubCell"/>
</dbReference>
<dbReference type="Pfam" id="PF07714">
    <property type="entry name" value="PK_Tyr_Ser-Thr"/>
    <property type="match status" value="1"/>
</dbReference>
<dbReference type="SUPFAM" id="SSF56112">
    <property type="entry name" value="Protein kinase-like (PK-like)"/>
    <property type="match status" value="1"/>
</dbReference>
<evidence type="ECO:0000256" key="12">
    <source>
        <dbReference type="ARBA" id="ARBA00022737"/>
    </source>
</evidence>
<dbReference type="InterPro" id="IPR001611">
    <property type="entry name" value="Leu-rich_rpt"/>
</dbReference>
<comment type="catalytic activity">
    <reaction evidence="21">
        <text>L-seryl-[protein] + ATP = O-phospho-L-seryl-[protein] + ADP + H(+)</text>
        <dbReference type="Rhea" id="RHEA:17989"/>
        <dbReference type="Rhea" id="RHEA-COMP:9863"/>
        <dbReference type="Rhea" id="RHEA-COMP:11604"/>
        <dbReference type="ChEBI" id="CHEBI:15378"/>
        <dbReference type="ChEBI" id="CHEBI:29999"/>
        <dbReference type="ChEBI" id="CHEBI:30616"/>
        <dbReference type="ChEBI" id="CHEBI:83421"/>
        <dbReference type="ChEBI" id="CHEBI:456216"/>
        <dbReference type="EC" id="2.7.11.1"/>
    </reaction>
</comment>
<evidence type="ECO:0000256" key="20">
    <source>
        <dbReference type="ARBA" id="ARBA00047899"/>
    </source>
</evidence>
<feature type="transmembrane region" description="Helical" evidence="26">
    <location>
        <begin position="834"/>
        <end position="856"/>
    </location>
</feature>
<evidence type="ECO:0000256" key="5">
    <source>
        <dbReference type="ARBA" id="ARBA00022475"/>
    </source>
</evidence>
<comment type="function">
    <text evidence="23">The processed protein kinase Xa21 chain released by protein cleavage after X.oryzae pv. oryzae protein Ax21 detection translocates into the nucleus where it can bind and regulate WRKY62, a transcription factor. Confers resistance to the bacterial pathogen X.oryzae pv. oryzae (Xoo).</text>
</comment>
<dbReference type="FunFam" id="1.10.510.10:FF:000358">
    <property type="entry name" value="Putative leucine-rich repeat receptor-like serine/threonine-protein kinase"/>
    <property type="match status" value="1"/>
</dbReference>
<keyword evidence="17 26" id="KW-0472">Membrane</keyword>
<dbReference type="KEGG" id="tua:125520519"/>
<evidence type="ECO:0000313" key="28">
    <source>
        <dbReference type="EnsemblPlants" id="TuG1812G0700003998.01.T01"/>
    </source>
</evidence>
<dbReference type="RefSeq" id="XP_048541431.1">
    <property type="nucleotide sequence ID" value="XM_048685474.1"/>
</dbReference>
<evidence type="ECO:0000256" key="1">
    <source>
        <dbReference type="ARBA" id="ARBA00004251"/>
    </source>
</evidence>
<dbReference type="Pfam" id="PF13855">
    <property type="entry name" value="LRR_8"/>
    <property type="match status" value="1"/>
</dbReference>
<feature type="domain" description="Protein kinase" evidence="27">
    <location>
        <begin position="888"/>
        <end position="1200"/>
    </location>
</feature>
<dbReference type="InterPro" id="IPR051809">
    <property type="entry name" value="Plant_receptor-like_S/T_kinase"/>
</dbReference>
<evidence type="ECO:0000256" key="23">
    <source>
        <dbReference type="ARBA" id="ARBA00056628"/>
    </source>
</evidence>
<evidence type="ECO:0000256" key="7">
    <source>
        <dbReference type="ARBA" id="ARBA00022553"/>
    </source>
</evidence>
<protein>
    <recommendedName>
        <fullName evidence="24">Receptor kinase-like protein Xa21</fullName>
        <ecNumber evidence="4">2.7.11.1</ecNumber>
    </recommendedName>
</protein>
<evidence type="ECO:0000256" key="10">
    <source>
        <dbReference type="ARBA" id="ARBA00022692"/>
    </source>
</evidence>
<evidence type="ECO:0000256" key="11">
    <source>
        <dbReference type="ARBA" id="ARBA00022729"/>
    </source>
</evidence>
<evidence type="ECO:0000256" key="2">
    <source>
        <dbReference type="ARBA" id="ARBA00004389"/>
    </source>
</evidence>
<reference evidence="28" key="3">
    <citation type="submission" date="2022-06" db="UniProtKB">
        <authorList>
            <consortium name="EnsemblPlants"/>
        </authorList>
    </citation>
    <scope>IDENTIFICATION</scope>
</reference>
<gene>
    <name evidence="28" type="primary">LOC125520519</name>
</gene>
<evidence type="ECO:0000256" key="21">
    <source>
        <dbReference type="ARBA" id="ARBA00048679"/>
    </source>
</evidence>
<evidence type="ECO:0000256" key="3">
    <source>
        <dbReference type="ARBA" id="ARBA00008684"/>
    </source>
</evidence>
<evidence type="ECO:0000256" key="15">
    <source>
        <dbReference type="ARBA" id="ARBA00022840"/>
    </source>
</evidence>
<keyword evidence="14" id="KW-0418">Kinase</keyword>
<evidence type="ECO:0000256" key="4">
    <source>
        <dbReference type="ARBA" id="ARBA00012513"/>
    </source>
</evidence>
<dbReference type="PROSITE" id="PS50011">
    <property type="entry name" value="PROTEIN_KINASE_DOM"/>
    <property type="match status" value="1"/>
</dbReference>
<dbReference type="InterPro" id="IPR003591">
    <property type="entry name" value="Leu-rich_rpt_typical-subtyp"/>
</dbReference>